<dbReference type="Gene3D" id="2.60.120.260">
    <property type="entry name" value="Galactose-binding domain-like"/>
    <property type="match status" value="1"/>
</dbReference>
<evidence type="ECO:0000256" key="1">
    <source>
        <dbReference type="ARBA" id="ARBA00022801"/>
    </source>
</evidence>
<dbReference type="AlphaFoldDB" id="E0U5Y9"/>
<keyword evidence="1 3" id="KW-0378">Hydrolase</keyword>
<dbReference type="RefSeq" id="WP_013325136.1">
    <property type="nucleotide sequence ID" value="NC_014501.1"/>
</dbReference>
<dbReference type="Pfam" id="PF08530">
    <property type="entry name" value="PepX_C"/>
    <property type="match status" value="1"/>
</dbReference>
<dbReference type="PANTHER" id="PTHR43056">
    <property type="entry name" value="PEPTIDASE S9 PROLYL OLIGOPEPTIDASE"/>
    <property type="match status" value="1"/>
</dbReference>
<dbReference type="InterPro" id="IPR013736">
    <property type="entry name" value="Xaa-Pro_dipept_C"/>
</dbReference>
<dbReference type="HOGENOM" id="CLU_015590_4_1_3"/>
<feature type="domain" description="Xaa-Pro dipeptidyl-peptidase C-terminal" evidence="2">
    <location>
        <begin position="360"/>
        <end position="619"/>
    </location>
</feature>
<evidence type="ECO:0000313" key="3">
    <source>
        <dbReference type="EMBL" id="ADN17098.1"/>
    </source>
</evidence>
<proteinExistence type="predicted"/>
<dbReference type="SMART" id="SM00939">
    <property type="entry name" value="PepX_C"/>
    <property type="match status" value="1"/>
</dbReference>
<dbReference type="OrthoDB" id="319764at2"/>
<gene>
    <name evidence="3" type="ordered locus">Cyan7822_5217</name>
</gene>
<dbReference type="InterPro" id="IPR050585">
    <property type="entry name" value="Xaa-Pro_dipeptidyl-ppase/CocE"/>
</dbReference>
<accession>E0U5Y9</accession>
<name>E0U5Y9_GLOV7</name>
<organism evidence="3 4">
    <name type="scientific">Gloeothece verrucosa (strain PCC 7822)</name>
    <name type="common">Cyanothece sp. (strain PCC 7822)</name>
    <dbReference type="NCBI Taxonomy" id="497965"/>
    <lineage>
        <taxon>Bacteria</taxon>
        <taxon>Bacillati</taxon>
        <taxon>Cyanobacteriota</taxon>
        <taxon>Cyanophyceae</taxon>
        <taxon>Oscillatoriophycideae</taxon>
        <taxon>Chroococcales</taxon>
        <taxon>Aphanothecaceae</taxon>
        <taxon>Gloeothece</taxon>
        <taxon>Gloeothece verrucosa</taxon>
    </lineage>
</organism>
<evidence type="ECO:0000313" key="4">
    <source>
        <dbReference type="Proteomes" id="UP000008206"/>
    </source>
</evidence>
<dbReference type="Proteomes" id="UP000008206">
    <property type="component" value="Chromosome"/>
</dbReference>
<keyword evidence="4" id="KW-1185">Reference proteome</keyword>
<dbReference type="Gene3D" id="1.10.3020.10">
    <property type="entry name" value="alpha-amino acid ester hydrolase ( Helical cap domain)"/>
    <property type="match status" value="1"/>
</dbReference>
<protein>
    <submittedName>
        <fullName evidence="3">Hydrolase CocE/NonD family protein</fullName>
    </submittedName>
</protein>
<dbReference type="NCBIfam" id="TIGR00976">
    <property type="entry name" value="CocE_NonD"/>
    <property type="match status" value="1"/>
</dbReference>
<dbReference type="SUPFAM" id="SSF49785">
    <property type="entry name" value="Galactose-binding domain-like"/>
    <property type="match status" value="1"/>
</dbReference>
<dbReference type="KEGG" id="cyj:Cyan7822_5217"/>
<sequence>MNKIVKQVRRVILRFFRKEKLRPQFNKYNGYSKPLYNKWIRTSQYLTVRDGTKLAFDLFRPVKNGKVVIDPLPVIWTHYRYHRADVQAGRLKKFFAKHSWSKIFIKYITFIENNTKLNTQLDKRGWLKRLIAHGYIICVVDVRGGGASYGTSEFPFSPSETRDAYDITEWFAAQSWSNGCIGMFGMSYMGITQYMAASTLPPHLKAIFPEMALFDLYDFVYPGGIFRHKFAEVWGDELEQLDKNQPAAPVDQDHDYSMLMKALEEHKANRNIFEFFDSLSFRDSTDQISDIQIYTDCSPSGYLEEIKQSNIPIYHLAGWYDAWCRDALILFNNLNNPQKIVIGPWSHLNTDGLDFACEHLRWYDYWLKGIDNKVMEEAPIYYYVMGAAKGEEWRAAWQWPIPNVKEKRYYFHEKHNETVNSVNDGLLSSEFPMTNEGQDHYRVDYTTTSGTTTRWANVYGGAFQYPNLKFNDEKALTYTTNLLSLDTEVTGHPIVHLWITSTHPDGDFFVYLEEIDDQGNSCYVTEGVLRASHRSISNPLFNNLGIPYHRSFAEDIINLPDNPVELIFDLHPISYIFRKGNRIRVAITCADQDNTLTPKVSPPPIISLYRNANYPSGIILPIAEENQD</sequence>
<reference evidence="4" key="1">
    <citation type="journal article" date="2011" name="MBio">
        <title>Novel metabolic attributes of the genus Cyanothece, comprising a group of unicellular nitrogen-fixing Cyanobacteria.</title>
        <authorList>
            <person name="Bandyopadhyay A."/>
            <person name="Elvitigala T."/>
            <person name="Welsh E."/>
            <person name="Stockel J."/>
            <person name="Liberton M."/>
            <person name="Min H."/>
            <person name="Sherman L.A."/>
            <person name="Pakrasi H.B."/>
        </authorList>
    </citation>
    <scope>NUCLEOTIDE SEQUENCE [LARGE SCALE GENOMIC DNA]</scope>
    <source>
        <strain evidence="4">PCC 7822</strain>
    </source>
</reference>
<dbReference type="InterPro" id="IPR008979">
    <property type="entry name" value="Galactose-bd-like_sf"/>
</dbReference>
<dbReference type="InterPro" id="IPR029058">
    <property type="entry name" value="AB_hydrolase_fold"/>
</dbReference>
<dbReference type="InterPro" id="IPR005674">
    <property type="entry name" value="CocE/Ser_esterase"/>
</dbReference>
<dbReference type="EMBL" id="CP002198">
    <property type="protein sequence ID" value="ADN17098.1"/>
    <property type="molecule type" value="Genomic_DNA"/>
</dbReference>
<dbReference type="InterPro" id="IPR000383">
    <property type="entry name" value="Xaa-Pro-like_dom"/>
</dbReference>
<dbReference type="PANTHER" id="PTHR43056:SF10">
    <property type="entry name" value="COCE_NOND FAMILY, PUTATIVE (AFU_ORTHOLOGUE AFUA_7G00600)-RELATED"/>
    <property type="match status" value="1"/>
</dbReference>
<dbReference type="eggNOG" id="COG2936">
    <property type="taxonomic scope" value="Bacteria"/>
</dbReference>
<dbReference type="Gene3D" id="3.40.50.1820">
    <property type="entry name" value="alpha/beta hydrolase"/>
    <property type="match status" value="1"/>
</dbReference>
<dbReference type="STRING" id="497965.Cyan7822_5217"/>
<dbReference type="SUPFAM" id="SSF53474">
    <property type="entry name" value="alpha/beta-Hydrolases"/>
    <property type="match status" value="1"/>
</dbReference>
<dbReference type="GO" id="GO:0008239">
    <property type="term" value="F:dipeptidyl-peptidase activity"/>
    <property type="evidence" value="ECO:0007669"/>
    <property type="project" value="InterPro"/>
</dbReference>
<dbReference type="Pfam" id="PF02129">
    <property type="entry name" value="Peptidase_S15"/>
    <property type="match status" value="1"/>
</dbReference>
<evidence type="ECO:0000259" key="2">
    <source>
        <dbReference type="SMART" id="SM00939"/>
    </source>
</evidence>